<dbReference type="PROSITE" id="PS51449">
    <property type="entry name" value="MTTASE_N"/>
    <property type="match status" value="1"/>
</dbReference>
<dbReference type="SFLD" id="SFLDS00029">
    <property type="entry name" value="Radical_SAM"/>
    <property type="match status" value="1"/>
</dbReference>
<dbReference type="InterPro" id="IPR007197">
    <property type="entry name" value="rSAM"/>
</dbReference>
<dbReference type="GO" id="GO:0051539">
    <property type="term" value="F:4 iron, 4 sulfur cluster binding"/>
    <property type="evidence" value="ECO:0007669"/>
    <property type="project" value="UniProtKB-KW"/>
</dbReference>
<dbReference type="InterPro" id="IPR006638">
    <property type="entry name" value="Elp3/MiaA/NifB-like_rSAM"/>
</dbReference>
<dbReference type="EMBL" id="CP097562">
    <property type="protein sequence ID" value="USF24190.1"/>
    <property type="molecule type" value="Genomic_DNA"/>
</dbReference>
<dbReference type="InterPro" id="IPR006467">
    <property type="entry name" value="MiaB-like_bact"/>
</dbReference>
<dbReference type="eggNOG" id="COG0621">
    <property type="taxonomic scope" value="Bacteria"/>
</dbReference>
<organism evidence="12 13">
    <name type="scientific">Mucispirillum schaedleri ASF457</name>
    <dbReference type="NCBI Taxonomy" id="1379858"/>
    <lineage>
        <taxon>Bacteria</taxon>
        <taxon>Pseudomonadati</taxon>
        <taxon>Deferribacterota</taxon>
        <taxon>Deferribacteres</taxon>
        <taxon>Deferribacterales</taxon>
        <taxon>Mucispirillaceae</taxon>
        <taxon>Mucispirillum</taxon>
    </lineage>
</organism>
<name>V2RLC4_9BACT</name>
<comment type="catalytic activity">
    <reaction evidence="11">
        <text>N(6)-L-threonylcarbamoyladenosine(37) in tRNA + (sulfur carrier)-SH + AH2 + 2 S-adenosyl-L-methionine = 2-methylsulfanyl-N(6)-L-threonylcarbamoyladenosine(37) in tRNA + (sulfur carrier)-H + 5'-deoxyadenosine + L-methionine + A + S-adenosyl-L-homocysteine + 2 H(+)</text>
        <dbReference type="Rhea" id="RHEA:37075"/>
        <dbReference type="Rhea" id="RHEA-COMP:10163"/>
        <dbReference type="Rhea" id="RHEA-COMP:11092"/>
        <dbReference type="Rhea" id="RHEA-COMP:14737"/>
        <dbReference type="Rhea" id="RHEA-COMP:14739"/>
        <dbReference type="ChEBI" id="CHEBI:13193"/>
        <dbReference type="ChEBI" id="CHEBI:15378"/>
        <dbReference type="ChEBI" id="CHEBI:17319"/>
        <dbReference type="ChEBI" id="CHEBI:17499"/>
        <dbReference type="ChEBI" id="CHEBI:29917"/>
        <dbReference type="ChEBI" id="CHEBI:57844"/>
        <dbReference type="ChEBI" id="CHEBI:57856"/>
        <dbReference type="ChEBI" id="CHEBI:59789"/>
        <dbReference type="ChEBI" id="CHEBI:64428"/>
        <dbReference type="ChEBI" id="CHEBI:74418"/>
        <dbReference type="ChEBI" id="CHEBI:74420"/>
        <dbReference type="EC" id="2.8.4.5"/>
    </reaction>
</comment>
<dbReference type="InterPro" id="IPR058240">
    <property type="entry name" value="rSAM_sf"/>
</dbReference>
<dbReference type="NCBIfam" id="TIGR00089">
    <property type="entry name" value="MiaB/RimO family radical SAM methylthiotransferase"/>
    <property type="match status" value="1"/>
</dbReference>
<dbReference type="Proteomes" id="UP000017429">
    <property type="component" value="Chromosome"/>
</dbReference>
<evidence type="ECO:0000313" key="13">
    <source>
        <dbReference type="Proteomes" id="UP000017429"/>
    </source>
</evidence>
<reference evidence="12" key="2">
    <citation type="submission" date="2022-05" db="EMBL/GenBank/DDBJ databases">
        <authorList>
            <person name="Proctor A.L."/>
            <person name="Phillips G.J."/>
            <person name="Wannemuehler M.J."/>
        </authorList>
    </citation>
    <scope>NUCLEOTIDE SEQUENCE</scope>
    <source>
        <strain evidence="12">ASF457</strain>
    </source>
</reference>
<accession>V2RLC4</accession>
<dbReference type="KEGG" id="msch:N508_001272"/>
<dbReference type="Pfam" id="PF04055">
    <property type="entry name" value="Radical_SAM"/>
    <property type="match status" value="1"/>
</dbReference>
<dbReference type="Gene3D" id="3.80.30.20">
    <property type="entry name" value="tm_1862 like domain"/>
    <property type="match status" value="1"/>
</dbReference>
<evidence type="ECO:0000256" key="7">
    <source>
        <dbReference type="ARBA" id="ARBA00022723"/>
    </source>
</evidence>
<keyword evidence="6" id="KW-0949">S-adenosyl-L-methionine</keyword>
<protein>
    <recommendedName>
        <fullName evidence="3">tRNA (N(6)-L-threonylcarbamoyladenosine(37)-C(2))-methylthiotransferase</fullName>
        <ecNumber evidence="3">2.8.4.5</ecNumber>
    </recommendedName>
    <alternativeName>
        <fullName evidence="10">tRNA-t(6)A37 methylthiotransferase</fullName>
    </alternativeName>
</protein>
<evidence type="ECO:0000256" key="10">
    <source>
        <dbReference type="ARBA" id="ARBA00031213"/>
    </source>
</evidence>
<dbReference type="InterPro" id="IPR002792">
    <property type="entry name" value="TRAM_dom"/>
</dbReference>
<evidence type="ECO:0000256" key="11">
    <source>
        <dbReference type="ARBA" id="ARBA00051661"/>
    </source>
</evidence>
<keyword evidence="8" id="KW-0408">Iron</keyword>
<keyword evidence="7" id="KW-0479">Metal-binding</keyword>
<dbReference type="PANTHER" id="PTHR11918:SF45">
    <property type="entry name" value="THREONYLCARBAMOYLADENOSINE TRNA METHYLTHIOTRANSFERASE"/>
    <property type="match status" value="1"/>
</dbReference>
<evidence type="ECO:0000256" key="4">
    <source>
        <dbReference type="ARBA" id="ARBA00022485"/>
    </source>
</evidence>
<comment type="function">
    <text evidence="2">Catalyzes the methylthiolation of N6-threonylcarbamoyladenosine (t(6)A), leading to the formation of 2-methylthio-N6-threonylcarbamoyladenosine (ms(2)t(6)A) at position 37 in tRNAs that read codons beginning with adenine.</text>
</comment>
<gene>
    <name evidence="12" type="primary">mtaB</name>
    <name evidence="12" type="ORF">N508_001272</name>
</gene>
<dbReference type="SFLD" id="SFLDG01082">
    <property type="entry name" value="B12-binding_domain_containing"/>
    <property type="match status" value="1"/>
</dbReference>
<evidence type="ECO:0000256" key="6">
    <source>
        <dbReference type="ARBA" id="ARBA00022691"/>
    </source>
</evidence>
<dbReference type="SUPFAM" id="SSF102114">
    <property type="entry name" value="Radical SAM enzymes"/>
    <property type="match status" value="1"/>
</dbReference>
<dbReference type="InterPro" id="IPR013848">
    <property type="entry name" value="Methylthiotransferase_N"/>
</dbReference>
<dbReference type="SMART" id="SM00729">
    <property type="entry name" value="Elp3"/>
    <property type="match status" value="1"/>
</dbReference>
<evidence type="ECO:0000256" key="1">
    <source>
        <dbReference type="ARBA" id="ARBA00001966"/>
    </source>
</evidence>
<evidence type="ECO:0000256" key="9">
    <source>
        <dbReference type="ARBA" id="ARBA00023014"/>
    </source>
</evidence>
<dbReference type="GO" id="GO:0046872">
    <property type="term" value="F:metal ion binding"/>
    <property type="evidence" value="ECO:0007669"/>
    <property type="project" value="UniProtKB-KW"/>
</dbReference>
<evidence type="ECO:0000256" key="3">
    <source>
        <dbReference type="ARBA" id="ARBA00013273"/>
    </source>
</evidence>
<dbReference type="PROSITE" id="PS50926">
    <property type="entry name" value="TRAM"/>
    <property type="match status" value="1"/>
</dbReference>
<reference evidence="12" key="3">
    <citation type="submission" date="2022-06" db="EMBL/GenBank/DDBJ databases">
        <title>Resources to Facilitate Use of the Altered Schaedler Flora (ASF) Mouse Model to Study Microbiome Function.</title>
        <authorList>
            <person name="Proctor A."/>
            <person name="Parvinroo S."/>
            <person name="Richie T."/>
            <person name="Jia X."/>
            <person name="Lee S.T.M."/>
            <person name="Karp P.D."/>
            <person name="Paley S."/>
            <person name="Kostic A.D."/>
            <person name="Pierre J.F."/>
            <person name="Wannemuehler M.J."/>
            <person name="Phillips G.J."/>
        </authorList>
    </citation>
    <scope>NUCLEOTIDE SEQUENCE</scope>
    <source>
        <strain evidence="12">ASF457</strain>
    </source>
</reference>
<dbReference type="Pfam" id="PF00919">
    <property type="entry name" value="UPF0004"/>
    <property type="match status" value="1"/>
</dbReference>
<dbReference type="RefSeq" id="WP_023275559.1">
    <property type="nucleotide sequence ID" value="NZ_CP097562.1"/>
</dbReference>
<dbReference type="SFLD" id="SFLDG01061">
    <property type="entry name" value="methylthiotransferase"/>
    <property type="match status" value="1"/>
</dbReference>
<evidence type="ECO:0000313" key="12">
    <source>
        <dbReference type="EMBL" id="USF24190.1"/>
    </source>
</evidence>
<dbReference type="PANTHER" id="PTHR11918">
    <property type="entry name" value="RADICAL SAM PROTEINS"/>
    <property type="match status" value="1"/>
</dbReference>
<sequence>MNIYFITFGCKVNAGENQYYLSQLIEQGFTEALSIQDADIAVINTCAVTETAAKKSARYIEKLKKEHKDLKIIVTGCLTEEKGAALKEYGADIIVTNGSKSELVNHIINLTDGYVKAARGSFAGGALLSHTSSKTRAFFKIQDGCDACCTYCIIPELRGSPKSMPKDEVISGFKKLLSLGYKEIVLVGIHIGLYGKDLGLNITDILEELVKIEGDFRIRLTSIEINEIDDKLLYLIKDNRKICPHLHIPLQSGCDKILSLMGRKYKKDDYIKIIKKSKDIIPNVTIGSDIIAGFPEELDDDFNDTLITLKTTGTEFYHAFPYSERKGTVAESMQNKVDVKTREERAAVLRKHGQISLMNLYNKSIGKIYRVLSEKGNKGHTENYMLIHYDKNIGPNQFINVLVKKVENGKLYGEVVENSII</sequence>
<proteinExistence type="predicted"/>
<evidence type="ECO:0000256" key="5">
    <source>
        <dbReference type="ARBA" id="ARBA00022679"/>
    </source>
</evidence>
<evidence type="ECO:0000256" key="8">
    <source>
        <dbReference type="ARBA" id="ARBA00023004"/>
    </source>
</evidence>
<dbReference type="EC" id="2.8.4.5" evidence="3"/>
<keyword evidence="4" id="KW-0004">4Fe-4S</keyword>
<reference evidence="12" key="1">
    <citation type="journal article" date="2014" name="Genome Announc.">
        <title>Draft genome sequences of the altered schaedler flora, a defined bacterial community from gnotobiotic mice.</title>
        <authorList>
            <person name="Wannemuehler M.J."/>
            <person name="Overstreet A.M."/>
            <person name="Ward D.V."/>
            <person name="Phillips G.J."/>
        </authorList>
    </citation>
    <scope>NUCLEOTIDE SEQUENCE</scope>
    <source>
        <strain evidence="12">ASF457</strain>
    </source>
</reference>
<dbReference type="Gene3D" id="3.40.50.12160">
    <property type="entry name" value="Methylthiotransferase, N-terminal domain"/>
    <property type="match status" value="1"/>
</dbReference>
<dbReference type="InterPro" id="IPR005839">
    <property type="entry name" value="Methylthiotransferase"/>
</dbReference>
<keyword evidence="9" id="KW-0411">Iron-sulfur</keyword>
<comment type="cofactor">
    <cofactor evidence="1">
        <name>[4Fe-4S] cluster</name>
        <dbReference type="ChEBI" id="CHEBI:49883"/>
    </cofactor>
</comment>
<dbReference type="AlphaFoldDB" id="V2RLC4"/>
<keyword evidence="13" id="KW-1185">Reference proteome</keyword>
<keyword evidence="5 12" id="KW-0808">Transferase</keyword>
<dbReference type="InterPro" id="IPR023404">
    <property type="entry name" value="rSAM_horseshoe"/>
</dbReference>
<dbReference type="PROSITE" id="PS51918">
    <property type="entry name" value="RADICAL_SAM"/>
    <property type="match status" value="1"/>
</dbReference>
<dbReference type="InterPro" id="IPR038135">
    <property type="entry name" value="Methylthiotransferase_N_sf"/>
</dbReference>
<dbReference type="GO" id="GO:0035598">
    <property type="term" value="F:tRNA (N(6)-L-threonylcarbamoyladenosine(37)-C(2))-methylthiotransferase activity"/>
    <property type="evidence" value="ECO:0007669"/>
    <property type="project" value="UniProtKB-EC"/>
</dbReference>
<evidence type="ECO:0000256" key="2">
    <source>
        <dbReference type="ARBA" id="ARBA00002399"/>
    </source>
</evidence>
<dbReference type="NCBIfam" id="TIGR01579">
    <property type="entry name" value="MiaB-like-C"/>
    <property type="match status" value="1"/>
</dbReference>